<keyword evidence="7" id="KW-1185">Reference proteome</keyword>
<evidence type="ECO:0000256" key="4">
    <source>
        <dbReference type="ARBA" id="ARBA00023136"/>
    </source>
</evidence>
<evidence type="ECO:0000313" key="6">
    <source>
        <dbReference type="EMBL" id="MEN3069521.1"/>
    </source>
</evidence>
<keyword evidence="2 5" id="KW-0812">Transmembrane</keyword>
<evidence type="ECO:0000256" key="1">
    <source>
        <dbReference type="ARBA" id="ARBA00004141"/>
    </source>
</evidence>
<proteinExistence type="predicted"/>
<reference evidence="6 7" key="1">
    <citation type="journal article" date="2018" name="Int. J. Syst. Evol. Microbiol.">
        <title>Uliginosibacterium sediminicola sp. nov., isolated from freshwater sediment.</title>
        <authorList>
            <person name="Hwang W.M."/>
            <person name="Kim S.M."/>
            <person name="Kang K."/>
            <person name="Ahn T.Y."/>
        </authorList>
    </citation>
    <scope>NUCLEOTIDE SEQUENCE [LARGE SCALE GENOMIC DNA]</scope>
    <source>
        <strain evidence="6 7">M1-21</strain>
    </source>
</reference>
<name>A0ABU9Z122_9RHOO</name>
<dbReference type="EMBL" id="JBDIVE010000007">
    <property type="protein sequence ID" value="MEN3069521.1"/>
    <property type="molecule type" value="Genomic_DNA"/>
</dbReference>
<feature type="transmembrane region" description="Helical" evidence="5">
    <location>
        <begin position="104"/>
        <end position="126"/>
    </location>
</feature>
<dbReference type="PANTHER" id="PTHR36926">
    <property type="entry name" value="COLICIN V PRODUCTION PROTEIN"/>
    <property type="match status" value="1"/>
</dbReference>
<dbReference type="Proteomes" id="UP001410394">
    <property type="component" value="Unassembled WGS sequence"/>
</dbReference>
<evidence type="ECO:0000256" key="2">
    <source>
        <dbReference type="ARBA" id="ARBA00022692"/>
    </source>
</evidence>
<evidence type="ECO:0000313" key="7">
    <source>
        <dbReference type="Proteomes" id="UP001410394"/>
    </source>
</evidence>
<feature type="transmembrane region" description="Helical" evidence="5">
    <location>
        <begin position="7"/>
        <end position="24"/>
    </location>
</feature>
<gene>
    <name evidence="6" type="ORF">ABDB84_13605</name>
</gene>
<feature type="transmembrane region" description="Helical" evidence="5">
    <location>
        <begin position="30"/>
        <end position="52"/>
    </location>
</feature>
<sequence length="163" mass="17733">MTAFDLAFLIVMGLSVLVGLWRGLVSEFFALVSLVLALVLAWHFAPLLAPYLATVAAALWLQKLIAFGLIVVLSLLVLGLLRFLLRELLAVVGLGLMDRLCGAIFGVLRGILIAVVAVALAGMTSLPRESWWRESRFAAPLETIVIAVKPRLPAELAARIKYR</sequence>
<organism evidence="6 7">
    <name type="scientific">Uliginosibacterium sediminicola</name>
    <dbReference type="NCBI Taxonomy" id="2024550"/>
    <lineage>
        <taxon>Bacteria</taxon>
        <taxon>Pseudomonadati</taxon>
        <taxon>Pseudomonadota</taxon>
        <taxon>Betaproteobacteria</taxon>
        <taxon>Rhodocyclales</taxon>
        <taxon>Zoogloeaceae</taxon>
        <taxon>Uliginosibacterium</taxon>
    </lineage>
</organism>
<dbReference type="RefSeq" id="WP_345920289.1">
    <property type="nucleotide sequence ID" value="NZ_JBDIVE010000007.1"/>
</dbReference>
<protein>
    <submittedName>
        <fullName evidence="6">CvpA family protein</fullName>
    </submittedName>
</protein>
<feature type="transmembrane region" description="Helical" evidence="5">
    <location>
        <begin position="64"/>
        <end position="84"/>
    </location>
</feature>
<dbReference type="PANTHER" id="PTHR36926:SF1">
    <property type="entry name" value="COLICIN V PRODUCTION PROTEIN"/>
    <property type="match status" value="1"/>
</dbReference>
<dbReference type="InterPro" id="IPR003825">
    <property type="entry name" value="Colicin-V_CvpA"/>
</dbReference>
<comment type="caution">
    <text evidence="6">The sequence shown here is derived from an EMBL/GenBank/DDBJ whole genome shotgun (WGS) entry which is preliminary data.</text>
</comment>
<dbReference type="InterPro" id="IPR052719">
    <property type="entry name" value="CvpA-like"/>
</dbReference>
<evidence type="ECO:0000256" key="5">
    <source>
        <dbReference type="SAM" id="Phobius"/>
    </source>
</evidence>
<evidence type="ECO:0000256" key="3">
    <source>
        <dbReference type="ARBA" id="ARBA00022989"/>
    </source>
</evidence>
<comment type="subcellular location">
    <subcellularLocation>
        <location evidence="1">Membrane</location>
        <topology evidence="1">Multi-pass membrane protein</topology>
    </subcellularLocation>
</comment>
<keyword evidence="3 5" id="KW-1133">Transmembrane helix</keyword>
<keyword evidence="4 5" id="KW-0472">Membrane</keyword>
<accession>A0ABU9Z122</accession>
<dbReference type="Pfam" id="PF02674">
    <property type="entry name" value="Colicin_V"/>
    <property type="match status" value="1"/>
</dbReference>